<dbReference type="PANTHER" id="PTHR14015:SF1">
    <property type="entry name" value="OPIOID GROWTH FACTOR RECEPTOR"/>
    <property type="match status" value="1"/>
</dbReference>
<comment type="similarity">
    <text evidence="1">Belongs to the opioid growth factor receptor family.</text>
</comment>
<evidence type="ECO:0000313" key="5">
    <source>
        <dbReference type="Proteomes" id="UP001591681"/>
    </source>
</evidence>
<feature type="compositionally biased region" description="Basic and acidic residues" evidence="2">
    <location>
        <begin position="304"/>
        <end position="328"/>
    </location>
</feature>
<gene>
    <name evidence="4" type="ORF">ACEWY4_000489</name>
</gene>
<dbReference type="EMBL" id="JBHFQA010000001">
    <property type="protein sequence ID" value="KAL2103621.1"/>
    <property type="molecule type" value="Genomic_DNA"/>
</dbReference>
<accession>A0ABD1KXC1</accession>
<evidence type="ECO:0000313" key="4">
    <source>
        <dbReference type="EMBL" id="KAL2103621.1"/>
    </source>
</evidence>
<feature type="compositionally biased region" description="Basic and acidic residues" evidence="2">
    <location>
        <begin position="380"/>
        <end position="422"/>
    </location>
</feature>
<organism evidence="4 5">
    <name type="scientific">Coilia grayii</name>
    <name type="common">Gray's grenadier anchovy</name>
    <dbReference type="NCBI Taxonomy" id="363190"/>
    <lineage>
        <taxon>Eukaryota</taxon>
        <taxon>Metazoa</taxon>
        <taxon>Chordata</taxon>
        <taxon>Craniata</taxon>
        <taxon>Vertebrata</taxon>
        <taxon>Euteleostomi</taxon>
        <taxon>Actinopterygii</taxon>
        <taxon>Neopterygii</taxon>
        <taxon>Teleostei</taxon>
        <taxon>Clupei</taxon>
        <taxon>Clupeiformes</taxon>
        <taxon>Clupeoidei</taxon>
        <taxon>Engraulidae</taxon>
        <taxon>Coilinae</taxon>
        <taxon>Coilia</taxon>
    </lineage>
</organism>
<feature type="region of interest" description="Disordered" evidence="2">
    <location>
        <begin position="283"/>
        <end position="565"/>
    </location>
</feature>
<feature type="compositionally biased region" description="Polar residues" evidence="2">
    <location>
        <begin position="504"/>
        <end position="516"/>
    </location>
</feature>
<feature type="compositionally biased region" description="Basic and acidic residues" evidence="2">
    <location>
        <begin position="26"/>
        <end position="35"/>
    </location>
</feature>
<protein>
    <recommendedName>
        <fullName evidence="3">Opioid growth factor receptor (OGFr) conserved domain-containing protein</fullName>
    </recommendedName>
</protein>
<feature type="compositionally biased region" description="Polar residues" evidence="2">
    <location>
        <begin position="469"/>
        <end position="481"/>
    </location>
</feature>
<proteinExistence type="inferred from homology"/>
<feature type="compositionally biased region" description="Basic and acidic residues" evidence="2">
    <location>
        <begin position="431"/>
        <end position="443"/>
    </location>
</feature>
<comment type="caution">
    <text evidence="4">The sequence shown here is derived from an EMBL/GenBank/DDBJ whole genome shotgun (WGS) entry which is preliminary data.</text>
</comment>
<sequence>MEDDLVCEYDSTWDTESDGDDLGENTTRRSSQDKTKKPKTGFWSNSSSRNVRAAKDMQNYRHEYPNINDEECPEERMTNLKFYLNEIPSSPDDVSIEMFHKEWRTDYKRLERVHSYIQWLFPLREPGVNYMASELTKKEIQAFRESEEAKGRLVESYELMLGFYGIQLINKTSGEVKRADNWRERFANLERNMHNNLRLTRILKCLGELGFEHYQAPLVRFFLEETLVKKNLSSVKRSVLDYFVFAVRDKRERRKLIRYAYQHYEPKDKFVWCPRKIQKRFKKKSEKRQESAVGNGESLTTAADEGRSRGKAKDGESGGGHKEAKQMDEAPDTQSQMEEDTSMSVDTERPSEGSPGESVVDTLSSGEPLPNGKNSGENGEMEHSSSSDVSPAKEEDGKEGELKDSGQLKDATKEPGKSKLDTQEMATSPSELEKPPKKKRESETVTSGNGVTAELASSARKAKGPSEPTDCQPSQATQSLGEASPAKRVGRTVDERAEKHPRTDFSSTPDTTDNGVTASKTTSVSASHAADKEPLVKHQVNGTELRNSEEPMDVETSVSADLQSS</sequence>
<feature type="compositionally biased region" description="Acidic residues" evidence="2">
    <location>
        <begin position="1"/>
        <end position="23"/>
    </location>
</feature>
<evidence type="ECO:0000259" key="3">
    <source>
        <dbReference type="Pfam" id="PF04664"/>
    </source>
</evidence>
<feature type="compositionally biased region" description="Polar residues" evidence="2">
    <location>
        <begin position="556"/>
        <end position="565"/>
    </location>
</feature>
<dbReference type="InterPro" id="IPR039574">
    <property type="entry name" value="OGFr"/>
</dbReference>
<dbReference type="Proteomes" id="UP001591681">
    <property type="component" value="Unassembled WGS sequence"/>
</dbReference>
<evidence type="ECO:0000256" key="1">
    <source>
        <dbReference type="ARBA" id="ARBA00010365"/>
    </source>
</evidence>
<evidence type="ECO:0000256" key="2">
    <source>
        <dbReference type="SAM" id="MobiDB-lite"/>
    </source>
</evidence>
<feature type="domain" description="Opioid growth factor receptor (OGFr) conserved" evidence="3">
    <location>
        <begin position="74"/>
        <end position="276"/>
    </location>
</feature>
<reference evidence="4 5" key="1">
    <citation type="submission" date="2024-09" db="EMBL/GenBank/DDBJ databases">
        <title>A chromosome-level genome assembly of Gray's grenadier anchovy, Coilia grayii.</title>
        <authorList>
            <person name="Fu Z."/>
        </authorList>
    </citation>
    <scope>NUCLEOTIDE SEQUENCE [LARGE SCALE GENOMIC DNA]</scope>
    <source>
        <strain evidence="4">G4</strain>
        <tissue evidence="4">Muscle</tissue>
    </source>
</reference>
<dbReference type="InterPro" id="IPR006757">
    <property type="entry name" value="OGF_rcpt"/>
</dbReference>
<feature type="region of interest" description="Disordered" evidence="2">
    <location>
        <begin position="1"/>
        <end position="46"/>
    </location>
</feature>
<name>A0ABD1KXC1_9TELE</name>
<dbReference type="PANTHER" id="PTHR14015">
    <property type="entry name" value="OPIOID GROWTH FACTOR RECEPTOR OGFR ZETA-TYPE OPIOID RECEPTOR"/>
    <property type="match status" value="1"/>
</dbReference>
<keyword evidence="5" id="KW-1185">Reference proteome</keyword>
<feature type="compositionally biased region" description="Basic and acidic residues" evidence="2">
    <location>
        <begin position="491"/>
        <end position="503"/>
    </location>
</feature>
<dbReference type="AlphaFoldDB" id="A0ABD1KXC1"/>
<feature type="compositionally biased region" description="Low complexity" evidence="2">
    <location>
        <begin position="517"/>
        <end position="528"/>
    </location>
</feature>
<dbReference type="Pfam" id="PF04664">
    <property type="entry name" value="OGFr_N"/>
    <property type="match status" value="1"/>
</dbReference>